<evidence type="ECO:0000256" key="1">
    <source>
        <dbReference type="SAM" id="Coils"/>
    </source>
</evidence>
<dbReference type="GO" id="GO:0006313">
    <property type="term" value="P:DNA transposition"/>
    <property type="evidence" value="ECO:0007669"/>
    <property type="project" value="InterPro"/>
</dbReference>
<organism evidence="4 5">
    <name type="scientific">Fulvimarina manganoxydans</name>
    <dbReference type="NCBI Taxonomy" id="937218"/>
    <lineage>
        <taxon>Bacteria</taxon>
        <taxon>Pseudomonadati</taxon>
        <taxon>Pseudomonadota</taxon>
        <taxon>Alphaproteobacteria</taxon>
        <taxon>Hyphomicrobiales</taxon>
        <taxon>Aurantimonadaceae</taxon>
        <taxon>Fulvimarina</taxon>
    </lineage>
</organism>
<proteinExistence type="predicted"/>
<evidence type="ECO:0000313" key="4">
    <source>
        <dbReference type="EMBL" id="SMC79125.1"/>
    </source>
</evidence>
<dbReference type="InterPro" id="IPR002525">
    <property type="entry name" value="Transp_IS110-like_N"/>
</dbReference>
<accession>A0A1W2C1L7</accession>
<dbReference type="Proteomes" id="UP000192656">
    <property type="component" value="Unassembled WGS sequence"/>
</dbReference>
<feature type="compositionally biased region" description="Basic and acidic residues" evidence="2">
    <location>
        <begin position="192"/>
        <end position="206"/>
    </location>
</feature>
<dbReference type="GO" id="GO:0004803">
    <property type="term" value="F:transposase activity"/>
    <property type="evidence" value="ECO:0007669"/>
    <property type="project" value="InterPro"/>
</dbReference>
<name>A0A1W2C1L7_9HYPH</name>
<feature type="domain" description="Transposase IS110-like N-terminal" evidence="3">
    <location>
        <begin position="6"/>
        <end position="148"/>
    </location>
</feature>
<dbReference type="OrthoDB" id="8261795at2"/>
<protein>
    <submittedName>
        <fullName evidence="4">Transposase</fullName>
    </submittedName>
</protein>
<dbReference type="PANTHER" id="PTHR33055">
    <property type="entry name" value="TRANSPOSASE FOR INSERTION SEQUENCE ELEMENT IS1111A"/>
    <property type="match status" value="1"/>
</dbReference>
<reference evidence="4 5" key="1">
    <citation type="submission" date="2017-04" db="EMBL/GenBank/DDBJ databases">
        <authorList>
            <person name="Afonso C.L."/>
            <person name="Miller P.J."/>
            <person name="Scott M.A."/>
            <person name="Spackman E."/>
            <person name="Goraichik I."/>
            <person name="Dimitrov K.M."/>
            <person name="Suarez D.L."/>
            <person name="Swayne D.E."/>
        </authorList>
    </citation>
    <scope>NUCLEOTIDE SEQUENCE [LARGE SCALE GENOMIC DNA]</scope>
    <source>
        <strain evidence="4 5">CGMCC 1.10972</strain>
    </source>
</reference>
<dbReference type="EMBL" id="FWXR01000008">
    <property type="protein sequence ID" value="SMC79125.1"/>
    <property type="molecule type" value="Genomic_DNA"/>
</dbReference>
<dbReference type="RefSeq" id="WP_084410070.1">
    <property type="nucleotide sequence ID" value="NZ_FWXR01000008.1"/>
</dbReference>
<keyword evidence="5" id="KW-1185">Reference proteome</keyword>
<dbReference type="InterPro" id="IPR047650">
    <property type="entry name" value="Transpos_IS110"/>
</dbReference>
<dbReference type="GO" id="GO:0003677">
    <property type="term" value="F:DNA binding"/>
    <property type="evidence" value="ECO:0007669"/>
    <property type="project" value="InterPro"/>
</dbReference>
<gene>
    <name evidence="4" type="ORF">SAMN06297251_10895</name>
</gene>
<feature type="coiled-coil region" evidence="1">
    <location>
        <begin position="156"/>
        <end position="183"/>
    </location>
</feature>
<keyword evidence="1" id="KW-0175">Coiled coil</keyword>
<evidence type="ECO:0000313" key="5">
    <source>
        <dbReference type="Proteomes" id="UP000192656"/>
    </source>
</evidence>
<evidence type="ECO:0000259" key="3">
    <source>
        <dbReference type="Pfam" id="PF01548"/>
    </source>
</evidence>
<evidence type="ECO:0000256" key="2">
    <source>
        <dbReference type="SAM" id="MobiDB-lite"/>
    </source>
</evidence>
<dbReference type="STRING" id="937218.SAMN06297251_10895"/>
<feature type="region of interest" description="Disordered" evidence="2">
    <location>
        <begin position="184"/>
        <end position="206"/>
    </location>
</feature>
<dbReference type="AlphaFoldDB" id="A0A1W2C1L7"/>
<dbReference type="Pfam" id="PF01548">
    <property type="entry name" value="DEDD_Tnp_IS110"/>
    <property type="match status" value="1"/>
</dbReference>
<sequence length="206" mass="22696">MTEATIGIDISKDRIDVHRLPGGESRQFANDKTGLRAFLRGVERSGEPPARIVFEATGAYHRALERRLAETGLPVVKVNPRNARRFAEAAGRLAKTDRIDAALLARMGVALSLEPCAVLSQTLSDLKQMIVAREALIKDRTAAKNRAKVMTIAVLKRQNAERLKQIERQLVALDTEIEAQIAAEPDLAPRLGTDRTAPDRRFPSSL</sequence>